<organism evidence="2 3">
    <name type="scientific">Escherichia coli</name>
    <dbReference type="NCBI Taxonomy" id="562"/>
    <lineage>
        <taxon>Bacteria</taxon>
        <taxon>Pseudomonadati</taxon>
        <taxon>Pseudomonadota</taxon>
        <taxon>Gammaproteobacteria</taxon>
        <taxon>Enterobacterales</taxon>
        <taxon>Enterobacteriaceae</taxon>
        <taxon>Escherichia</taxon>
    </lineage>
</organism>
<dbReference type="AlphaFoldDB" id="A0A2U9KZJ9"/>
<reference evidence="2 3" key="1">
    <citation type="submission" date="2018-06" db="EMBL/GenBank/DDBJ databases">
        <authorList>
            <consortium name="Pathogen Informatics"/>
            <person name="Doyle S."/>
        </authorList>
    </citation>
    <scope>NUCLEOTIDE SEQUENCE [LARGE SCALE GENOMIC DNA]</scope>
    <source>
        <strain evidence="2 3">NCTC8960</strain>
    </source>
</reference>
<protein>
    <submittedName>
        <fullName evidence="2">Uncharacterized protein</fullName>
    </submittedName>
</protein>
<evidence type="ECO:0000313" key="2">
    <source>
        <dbReference type="EMBL" id="STN11603.1"/>
    </source>
</evidence>
<dbReference type="EMBL" id="AP018802">
    <property type="protein sequence ID" value="BBF56588.1"/>
    <property type="molecule type" value="Genomic_DNA"/>
</dbReference>
<evidence type="ECO:0000313" key="1">
    <source>
        <dbReference type="EMBL" id="BBF56588.1"/>
    </source>
</evidence>
<accession>A0A2U9KZJ9</accession>
<evidence type="ECO:0000313" key="3">
    <source>
        <dbReference type="Proteomes" id="UP000255057"/>
    </source>
</evidence>
<dbReference type="EMBL" id="UGFO01000006">
    <property type="protein sequence ID" value="STN11603.1"/>
    <property type="molecule type" value="Genomic_DNA"/>
</dbReference>
<sequence>MLVPEALRYQTYKTCTLALCRPDKTRQRRIWHKQSALCWSVPLTLTLSPEGRGDWPGTFLDFVISQSLPMAGSGVLLRYHANNQHNNQPNHGVDQLQQTPGFQRVFY</sequence>
<gene>
    <name evidence="1" type="ORF">E2863_05180</name>
    <name evidence="2" type="ORF">NCTC8960_01824</name>
</gene>
<name>A0A2U9KZJ9_ECOLX</name>
<dbReference type="Proteomes" id="UP000255057">
    <property type="component" value="Unassembled WGS sequence"/>
</dbReference>
<proteinExistence type="predicted"/>
<evidence type="ECO:0000313" key="4">
    <source>
        <dbReference type="Proteomes" id="UP000281900"/>
    </source>
</evidence>
<reference evidence="1 4" key="2">
    <citation type="submission" date="2018-07" db="EMBL/GenBank/DDBJ databases">
        <title>Genomic analysis of colistin resistant EHEC isolated from cattle in Japan.</title>
        <authorList>
            <person name="Kusumoto M."/>
            <person name="Misumi W."/>
            <person name="Ogura Y."/>
            <person name="Hayashi T."/>
            <person name="Akiba M."/>
        </authorList>
    </citation>
    <scope>NUCLEOTIDE SEQUENCE [LARGE SCALE GENOMIC DNA]</scope>
    <source>
        <strain evidence="1 4">E2863</strain>
    </source>
</reference>
<dbReference type="Proteomes" id="UP000281900">
    <property type="component" value="Chromosome"/>
</dbReference>